<evidence type="ECO:0000313" key="2">
    <source>
        <dbReference type="Proteomes" id="UP001148629"/>
    </source>
</evidence>
<evidence type="ECO:0000313" key="1">
    <source>
        <dbReference type="EMBL" id="KAJ3520729.1"/>
    </source>
</evidence>
<dbReference type="Proteomes" id="UP001148629">
    <property type="component" value="Unassembled WGS sequence"/>
</dbReference>
<reference evidence="1" key="1">
    <citation type="submission" date="2022-08" db="EMBL/GenBank/DDBJ databases">
        <title>Genome Sequence of Fusarium decemcellulare.</title>
        <authorList>
            <person name="Buettner E."/>
        </authorList>
    </citation>
    <scope>NUCLEOTIDE SEQUENCE</scope>
    <source>
        <strain evidence="1">Babe19</strain>
    </source>
</reference>
<keyword evidence="2" id="KW-1185">Reference proteome</keyword>
<organism evidence="1 2">
    <name type="scientific">Fusarium decemcellulare</name>
    <dbReference type="NCBI Taxonomy" id="57161"/>
    <lineage>
        <taxon>Eukaryota</taxon>
        <taxon>Fungi</taxon>
        <taxon>Dikarya</taxon>
        <taxon>Ascomycota</taxon>
        <taxon>Pezizomycotina</taxon>
        <taxon>Sordariomycetes</taxon>
        <taxon>Hypocreomycetidae</taxon>
        <taxon>Hypocreales</taxon>
        <taxon>Nectriaceae</taxon>
        <taxon>Fusarium</taxon>
        <taxon>Fusarium decemcellulare species complex</taxon>
    </lineage>
</organism>
<name>A0ACC1RJ92_9HYPO</name>
<accession>A0ACC1RJ92</accession>
<dbReference type="EMBL" id="JANRMS010002830">
    <property type="protein sequence ID" value="KAJ3520729.1"/>
    <property type="molecule type" value="Genomic_DNA"/>
</dbReference>
<comment type="caution">
    <text evidence="1">The sequence shown here is derived from an EMBL/GenBank/DDBJ whole genome shotgun (WGS) entry which is preliminary data.</text>
</comment>
<gene>
    <name evidence="1" type="ORF">NM208_g13594</name>
</gene>
<sequence length="395" mass="43276">MCRHPVPAPFMSLPKQKPKYCNLISFLYAQFRDFYLCLLAPAVVPLHEAMAHATDAPLVGRHGISKVSGASHAGSVDGINSDSPGAPSQPNDVCYLDYQSIHPRGIPLSLDPKITPGSTVEAGAPAELRRRGTVALDPDESFGFGVWHGAETVRDAHSEGTETHETRRRRTRSRGALRVPDASFNSCAGSREIPGPRAWDGLGWDGLGWDGLGWDGLGWDGLGWDGLISLVSWVRTAYSSKWTETAWCLDDHVADILNSLWIPSLIKLHLHLDIAKTITSRVAKRPRNVVNLFRRCRLKLGMHSYSRHSRASVPGHVYTESTLLDKLETLQQISRLTSPPSLGSAAEDPSVLVVVAPVSAAHARNRLLLAVGSMIRRRPTLASHWSPHQTNGAWF</sequence>
<protein>
    <submittedName>
        <fullName evidence="1">Uncharacterized protein</fullName>
    </submittedName>
</protein>
<proteinExistence type="predicted"/>